<keyword evidence="3" id="KW-1185">Reference proteome</keyword>
<reference evidence="2 3" key="1">
    <citation type="submission" date="2018-11" db="EMBL/GenBank/DDBJ databases">
        <title>Deinococcus shelandsis sp. nov., isolated from South Shetland Islands soil of Antarctica.</title>
        <authorList>
            <person name="Tian J."/>
        </authorList>
    </citation>
    <scope>NUCLEOTIDE SEQUENCE [LARGE SCALE GENOMIC DNA]</scope>
    <source>
        <strain evidence="2 3">S14-83T</strain>
        <plasmid evidence="2 3">unnamed4</plasmid>
    </source>
</reference>
<sequence length="235" mass="25068">MSLLSEVLGAVQSIQQDPELNALRFRHSATWSDGTTCRFSVQDPAKDGRSGPQKLSTHPLEASLRRLKVHPDDVQPAPGASTPYQGGKLVRGFQTDTSDFTGQQTGVCRLVDARAYPVLAVSKAGQRLRLLIIAGRADPLSAGSGAQDVRAELNASHTGHTPPGVVFQVGEQFVTSDGDRYTITPPVQRDVLGDTLGLSYQGSELAPTIPDEGQPPAPPAPDPADSEDPWWTENP</sequence>
<feature type="region of interest" description="Disordered" evidence="1">
    <location>
        <begin position="199"/>
        <end position="235"/>
    </location>
</feature>
<dbReference type="RefSeq" id="WP_124875829.1">
    <property type="nucleotide sequence ID" value="NZ_CP034188.1"/>
</dbReference>
<feature type="region of interest" description="Disordered" evidence="1">
    <location>
        <begin position="40"/>
        <end position="59"/>
    </location>
</feature>
<feature type="compositionally biased region" description="Pro residues" evidence="1">
    <location>
        <begin position="213"/>
        <end position="222"/>
    </location>
</feature>
<protein>
    <submittedName>
        <fullName evidence="2">Uncharacterized protein</fullName>
    </submittedName>
</protein>
<geneLocation type="plasmid" evidence="2 3">
    <name>unnamed4</name>
</geneLocation>
<dbReference type="KEGG" id="dph:EHF33_20685"/>
<dbReference type="EMBL" id="CP034188">
    <property type="protein sequence ID" value="AZI45329.1"/>
    <property type="molecule type" value="Genomic_DNA"/>
</dbReference>
<dbReference type="AlphaFoldDB" id="A0A3G8YJ91"/>
<evidence type="ECO:0000313" key="3">
    <source>
        <dbReference type="Proteomes" id="UP000276417"/>
    </source>
</evidence>
<feature type="compositionally biased region" description="Acidic residues" evidence="1">
    <location>
        <begin position="224"/>
        <end position="235"/>
    </location>
</feature>
<accession>A0A3G8YJ91</accession>
<name>A0A3G8YJ91_9DEIO</name>
<evidence type="ECO:0000256" key="1">
    <source>
        <dbReference type="SAM" id="MobiDB-lite"/>
    </source>
</evidence>
<proteinExistence type="predicted"/>
<gene>
    <name evidence="2" type="ORF">EHF33_20685</name>
</gene>
<dbReference type="OrthoDB" id="73491at2"/>
<organism evidence="2 3">
    <name type="scientific">Deinococcus psychrotolerans</name>
    <dbReference type="NCBI Taxonomy" id="2489213"/>
    <lineage>
        <taxon>Bacteria</taxon>
        <taxon>Thermotogati</taxon>
        <taxon>Deinococcota</taxon>
        <taxon>Deinococci</taxon>
        <taxon>Deinococcales</taxon>
        <taxon>Deinococcaceae</taxon>
        <taxon>Deinococcus</taxon>
    </lineage>
</organism>
<dbReference type="Proteomes" id="UP000276417">
    <property type="component" value="Plasmid unnamed4"/>
</dbReference>
<evidence type="ECO:0000313" key="2">
    <source>
        <dbReference type="EMBL" id="AZI45329.1"/>
    </source>
</evidence>
<keyword evidence="2" id="KW-0614">Plasmid</keyword>